<proteinExistence type="predicted"/>
<name>X1N2B2_9ZZZZ</name>
<reference evidence="1" key="1">
    <citation type="journal article" date="2014" name="Front. Microbiol.">
        <title>High frequency of phylogenetically diverse reductive dehalogenase-homologous genes in deep subseafloor sedimentary metagenomes.</title>
        <authorList>
            <person name="Kawai M."/>
            <person name="Futagami T."/>
            <person name="Toyoda A."/>
            <person name="Takaki Y."/>
            <person name="Nishi S."/>
            <person name="Hori S."/>
            <person name="Arai W."/>
            <person name="Tsubouchi T."/>
            <person name="Morono Y."/>
            <person name="Uchiyama I."/>
            <person name="Ito T."/>
            <person name="Fujiyama A."/>
            <person name="Inagaki F."/>
            <person name="Takami H."/>
        </authorList>
    </citation>
    <scope>NUCLEOTIDE SEQUENCE</scope>
    <source>
        <strain evidence="1">Expedition CK06-06</strain>
    </source>
</reference>
<gene>
    <name evidence="1" type="ORF">S06H3_42371</name>
</gene>
<feature type="non-terminal residue" evidence="1">
    <location>
        <position position="1"/>
    </location>
</feature>
<sequence length="91" mass="9976">EHLQALLELAKSKEVAIKAVRSLDDLAGVGDADIARIGESIRARLDRASAQSEMYAGRLEAQMDEVLEKSEIDIQLAERMRRLGLQDEAAG</sequence>
<protein>
    <submittedName>
        <fullName evidence="1">Uncharacterized protein</fullName>
    </submittedName>
</protein>
<accession>X1N2B2</accession>
<comment type="caution">
    <text evidence="1">The sequence shown here is derived from an EMBL/GenBank/DDBJ whole genome shotgun (WGS) entry which is preliminary data.</text>
</comment>
<organism evidence="1">
    <name type="scientific">marine sediment metagenome</name>
    <dbReference type="NCBI Taxonomy" id="412755"/>
    <lineage>
        <taxon>unclassified sequences</taxon>
        <taxon>metagenomes</taxon>
        <taxon>ecological metagenomes</taxon>
    </lineage>
</organism>
<evidence type="ECO:0000313" key="1">
    <source>
        <dbReference type="EMBL" id="GAI38157.1"/>
    </source>
</evidence>
<dbReference type="AlphaFoldDB" id="X1N2B2"/>
<dbReference type="EMBL" id="BARV01026195">
    <property type="protein sequence ID" value="GAI38157.1"/>
    <property type="molecule type" value="Genomic_DNA"/>
</dbReference>